<sequence>MNLLRIEGVNHAHCIGDTEDLATRRGGGLMLLNATDAVAQALQGVAEAVSTGASAGLFRITDSAGADDGTLERVRTTLAGEVFRNGTFVVSRAVGADFPRTEQQALNHGRWQQMQRLSFSTAGLKPTQAGACEVDRVRPVASWRMVGGEADTGVSLSVAERRSYGNQMKQRFYRRELEALPATDRPDGWDEALRYTHTFEQLSCGPRQPADSHLDGKMAVFYADGNSFGAKVAACTTPAALTAWESFLKKRRRRFLARLIERARGDSRWQNAGEIRLETPLWGGDEFMLIVPAWCGFELAQLFLDEVADLRYPETDRTDASRLTHACGLVFCSHKTPISHIAALAKRLAEQGKQDGKADDILNWLVLESLDHAGDSLAQYLKQRFPDRPDMTWKALALEASTLDTLRTTLPALKDELPRSAITRAARMLAAGSEIGHDLLKASYAQVSDAMKGTHADAWQKLWQALHPDRPTWSATPSPADLPAWLKLIETWDYVVEGGQA</sequence>
<protein>
    <recommendedName>
        <fullName evidence="3">GGDEF domain-containing protein</fullName>
    </recommendedName>
</protein>
<reference evidence="1 2" key="1">
    <citation type="journal article" date="2014" name="FEMS Microbiol. Ecol.">
        <title>Sphaerotilus natans encrusted with nanoball-shaped Fe(III) oxide minerals formed by nitrate-reducing mixotrophic Fe(II) oxidation.</title>
        <authorList>
            <person name="Park S."/>
            <person name="Kim D.H."/>
            <person name="Lee J.H."/>
            <person name="Hur H.G."/>
        </authorList>
    </citation>
    <scope>NUCLEOTIDE SEQUENCE [LARGE SCALE GENOMIC DNA]</scope>
    <source>
        <strain evidence="1 2">DSM 6575</strain>
    </source>
</reference>
<name>A0A059KH89_9BURK</name>
<proteinExistence type="predicted"/>
<dbReference type="RefSeq" id="WP_037484890.1">
    <property type="nucleotide sequence ID" value="NZ_AZRA01000109.1"/>
</dbReference>
<evidence type="ECO:0000313" key="1">
    <source>
        <dbReference type="EMBL" id="KDB50826.1"/>
    </source>
</evidence>
<dbReference type="eggNOG" id="COG1353">
    <property type="taxonomic scope" value="Bacteria"/>
</dbReference>
<comment type="caution">
    <text evidence="1">The sequence shown here is derived from an EMBL/GenBank/DDBJ whole genome shotgun (WGS) entry which is preliminary data.</text>
</comment>
<evidence type="ECO:0000313" key="2">
    <source>
        <dbReference type="Proteomes" id="UP000026714"/>
    </source>
</evidence>
<dbReference type="EMBL" id="AZRA01000109">
    <property type="protein sequence ID" value="KDB50826.1"/>
    <property type="molecule type" value="Genomic_DNA"/>
</dbReference>
<dbReference type="STRING" id="34103.SAMN05421778_12531"/>
<organism evidence="1 2">
    <name type="scientific">Sphaerotilus natans subsp. natans DSM 6575</name>
    <dbReference type="NCBI Taxonomy" id="1286631"/>
    <lineage>
        <taxon>Bacteria</taxon>
        <taxon>Pseudomonadati</taxon>
        <taxon>Pseudomonadota</taxon>
        <taxon>Betaproteobacteria</taxon>
        <taxon>Burkholderiales</taxon>
        <taxon>Sphaerotilaceae</taxon>
        <taxon>Sphaerotilus</taxon>
    </lineage>
</organism>
<dbReference type="Proteomes" id="UP000026714">
    <property type="component" value="Unassembled WGS sequence"/>
</dbReference>
<dbReference type="AlphaFoldDB" id="A0A059KH89"/>
<dbReference type="Gene3D" id="3.30.70.270">
    <property type="match status" value="1"/>
</dbReference>
<accession>A0A059KH89</accession>
<gene>
    <name evidence="1" type="ORF">X805_35700</name>
</gene>
<dbReference type="InterPro" id="IPR043128">
    <property type="entry name" value="Rev_trsase/Diguanyl_cyclase"/>
</dbReference>
<keyword evidence="2" id="KW-1185">Reference proteome</keyword>
<evidence type="ECO:0008006" key="3">
    <source>
        <dbReference type="Google" id="ProtNLM"/>
    </source>
</evidence>